<evidence type="ECO:0000256" key="2">
    <source>
        <dbReference type="ARBA" id="ARBA00022723"/>
    </source>
</evidence>
<proteinExistence type="predicted"/>
<dbReference type="InterPro" id="IPR036866">
    <property type="entry name" value="RibonucZ/Hydroxyglut_hydro"/>
</dbReference>
<evidence type="ECO:0000256" key="1">
    <source>
        <dbReference type="ARBA" id="ARBA00001947"/>
    </source>
</evidence>
<dbReference type="PANTHER" id="PTHR46233:SF3">
    <property type="entry name" value="HYDROXYACYLGLUTATHIONE HYDROLASE GLOC"/>
    <property type="match status" value="1"/>
</dbReference>
<feature type="domain" description="Metallo-beta-lactamase" evidence="5">
    <location>
        <begin position="12"/>
        <end position="221"/>
    </location>
</feature>
<dbReference type="Proteomes" id="UP000186785">
    <property type="component" value="Unassembled WGS sequence"/>
</dbReference>
<dbReference type="OrthoDB" id="2971563at2"/>
<dbReference type="GO" id="GO:0046872">
    <property type="term" value="F:metal ion binding"/>
    <property type="evidence" value="ECO:0007669"/>
    <property type="project" value="UniProtKB-KW"/>
</dbReference>
<evidence type="ECO:0000259" key="5">
    <source>
        <dbReference type="SMART" id="SM00849"/>
    </source>
</evidence>
<keyword evidence="7" id="KW-1185">Reference proteome</keyword>
<keyword evidence="4" id="KW-0862">Zinc</keyword>
<evidence type="ECO:0000313" key="6">
    <source>
        <dbReference type="EMBL" id="OKL49140.1"/>
    </source>
</evidence>
<keyword evidence="2" id="KW-0479">Metal-binding</keyword>
<dbReference type="GO" id="GO:0016787">
    <property type="term" value="F:hydrolase activity"/>
    <property type="evidence" value="ECO:0007669"/>
    <property type="project" value="UniProtKB-KW"/>
</dbReference>
<dbReference type="CDD" id="cd06262">
    <property type="entry name" value="metallo-hydrolase-like_MBL-fold"/>
    <property type="match status" value="1"/>
</dbReference>
<evidence type="ECO:0000256" key="4">
    <source>
        <dbReference type="ARBA" id="ARBA00022833"/>
    </source>
</evidence>
<evidence type="ECO:0000256" key="3">
    <source>
        <dbReference type="ARBA" id="ARBA00022801"/>
    </source>
</evidence>
<gene>
    <name evidence="6" type="ORF">BSR29_04730</name>
</gene>
<dbReference type="AlphaFoldDB" id="A0A1Q5PNX8"/>
<dbReference type="RefSeq" id="WP_073709128.1">
    <property type="nucleotide sequence ID" value="NZ_MQSU01000002.1"/>
</dbReference>
<dbReference type="Gene3D" id="3.60.15.10">
    <property type="entry name" value="Ribonuclease Z/Hydroxyacylglutathione hydrolase-like"/>
    <property type="match status" value="1"/>
</dbReference>
<evidence type="ECO:0000313" key="7">
    <source>
        <dbReference type="Proteomes" id="UP000186785"/>
    </source>
</evidence>
<keyword evidence="3" id="KW-0378">Hydrolase</keyword>
<sequence length="244" mass="26222">MRIERITAPLFAANAYLISHEGKGVVIDPGAGTAEKIKATAQANGVELVASLATHGHADHIWDAGNLEIPLYISEPDAYRLEDPIKTTAGSVLPMQSAIAPYLPWNPPKEVRIYEPETFTSATTPAPGISFRGLPTPGHSEGSIILLLAGAPSENLEFAQGDPTFARPLKSEDQLVFTGDLIFAGSVGRQDLPGGDVKEMRHSLRTFANVIDPRSVLLPGHGPLTTLEREIETNSYLRQARKIG</sequence>
<dbReference type="InterPro" id="IPR051453">
    <property type="entry name" value="MBL_Glyoxalase_II"/>
</dbReference>
<dbReference type="InterPro" id="IPR001279">
    <property type="entry name" value="Metallo-B-lactamas"/>
</dbReference>
<reference evidence="6 7" key="1">
    <citation type="submission" date="2016-11" db="EMBL/GenBank/DDBJ databases">
        <title>Actinomyces gypaetusis sp. nov. isolated from the vulture Gypaetus barbatus in Qinghai Tibet Plateau China.</title>
        <authorList>
            <person name="Meng X."/>
        </authorList>
    </citation>
    <scope>NUCLEOTIDE SEQUENCE [LARGE SCALE GENOMIC DNA]</scope>
    <source>
        <strain evidence="6 7">VUL4_2</strain>
    </source>
</reference>
<accession>A0A1Q5PNX8</accession>
<dbReference type="SMART" id="SM00849">
    <property type="entry name" value="Lactamase_B"/>
    <property type="match status" value="1"/>
</dbReference>
<comment type="cofactor">
    <cofactor evidence="1">
        <name>Zn(2+)</name>
        <dbReference type="ChEBI" id="CHEBI:29105"/>
    </cofactor>
</comment>
<protein>
    <recommendedName>
        <fullName evidence="5">Metallo-beta-lactamase domain-containing protein</fullName>
    </recommendedName>
</protein>
<organism evidence="6 7">
    <name type="scientific">Boudabousia liubingyangii</name>
    <dbReference type="NCBI Taxonomy" id="1921764"/>
    <lineage>
        <taxon>Bacteria</taxon>
        <taxon>Bacillati</taxon>
        <taxon>Actinomycetota</taxon>
        <taxon>Actinomycetes</taxon>
        <taxon>Actinomycetales</taxon>
        <taxon>Actinomycetaceae</taxon>
        <taxon>Boudabousia</taxon>
    </lineage>
</organism>
<name>A0A1Q5PNX8_9ACTO</name>
<comment type="caution">
    <text evidence="6">The sequence shown here is derived from an EMBL/GenBank/DDBJ whole genome shotgun (WGS) entry which is preliminary data.</text>
</comment>
<dbReference type="EMBL" id="MQSV01000002">
    <property type="protein sequence ID" value="OKL49140.1"/>
    <property type="molecule type" value="Genomic_DNA"/>
</dbReference>
<dbReference type="STRING" id="1921764.BSR28_04295"/>
<dbReference type="SUPFAM" id="SSF56281">
    <property type="entry name" value="Metallo-hydrolase/oxidoreductase"/>
    <property type="match status" value="1"/>
</dbReference>
<dbReference type="PANTHER" id="PTHR46233">
    <property type="entry name" value="HYDROXYACYLGLUTATHIONE HYDROLASE GLOC"/>
    <property type="match status" value="1"/>
</dbReference>
<dbReference type="Pfam" id="PF00753">
    <property type="entry name" value="Lactamase_B"/>
    <property type="match status" value="1"/>
</dbReference>